<dbReference type="InterPro" id="IPR011010">
    <property type="entry name" value="DNA_brk_join_enz"/>
</dbReference>
<reference evidence="3 4" key="1">
    <citation type="submission" date="2020-11" db="EMBL/GenBank/DDBJ databases">
        <title>genome sequence of strain KACC 18849.</title>
        <authorList>
            <person name="Gao J."/>
            <person name="Zhang X."/>
        </authorList>
    </citation>
    <scope>NUCLEOTIDE SEQUENCE [LARGE SCALE GENOMIC DNA]</scope>
    <source>
        <strain evidence="3 4">KACC 18849</strain>
    </source>
</reference>
<evidence type="ECO:0000313" key="4">
    <source>
        <dbReference type="Proteomes" id="UP000639859"/>
    </source>
</evidence>
<sequence length="469" mass="51827">MSKAPRRPADPRHRRVDPPKAKRAQRAHGALPPGFVPRPQADGSFRPRWIPQPAPRKAGWRSGSLVDDKGVYLSYGAAIDMAREINAAVAAWKAGDETPPHLAAFAPALSSVQTMAVAVGASIGALETAWLESNEYLSKSAATRRDYKNKLGRLLEAIAGYAQRPLASDAAGRARMTRDLATLRGLSIMTLEPVQQGDDDLFDPLYEAYWALHQHAGVNQASGVLAVASVWLNWIRKRKRREVVNWAKEVERETPPGRIRPATLDELRALIAAADANGYEDVADAAILSFDLSWSAIDILQLTEAKVLPGYRAHTARQKTGRKGGTPMTFIGRNRYDAILARRKDDKVQPLKAADRRVIQLKRERDTTSKRGMEADSEHLRRRFSDVRDLAALACPSIADLTFADLRDTAWTIARQAGLSDDQLASRTLQSRKHIKELGDRHYGEIGPEIADQGKDLLETYYRASGLAL</sequence>
<evidence type="ECO:0000313" key="3">
    <source>
        <dbReference type="EMBL" id="MBI1684424.1"/>
    </source>
</evidence>
<dbReference type="Gene3D" id="1.10.443.10">
    <property type="entry name" value="Intergrase catalytic core"/>
    <property type="match status" value="1"/>
</dbReference>
<feature type="compositionally biased region" description="Basic and acidic residues" evidence="2">
    <location>
        <begin position="7"/>
        <end position="20"/>
    </location>
</feature>
<evidence type="ECO:0000256" key="2">
    <source>
        <dbReference type="SAM" id="MobiDB-lite"/>
    </source>
</evidence>
<feature type="region of interest" description="Disordered" evidence="2">
    <location>
        <begin position="1"/>
        <end position="61"/>
    </location>
</feature>
<proteinExistence type="predicted"/>
<evidence type="ECO:0000256" key="1">
    <source>
        <dbReference type="ARBA" id="ARBA00023172"/>
    </source>
</evidence>
<dbReference type="RefSeq" id="WP_198576337.1">
    <property type="nucleotide sequence ID" value="NZ_JADWOX010000007.1"/>
</dbReference>
<comment type="caution">
    <text evidence="3">The sequence shown here is derived from an EMBL/GenBank/DDBJ whole genome shotgun (WGS) entry which is preliminary data.</text>
</comment>
<keyword evidence="4" id="KW-1185">Reference proteome</keyword>
<keyword evidence="1" id="KW-0233">DNA recombination</keyword>
<protein>
    <recommendedName>
        <fullName evidence="5">Core-binding (CB) domain-containing protein</fullName>
    </recommendedName>
</protein>
<dbReference type="InterPro" id="IPR013762">
    <property type="entry name" value="Integrase-like_cat_sf"/>
</dbReference>
<dbReference type="EMBL" id="JADWOX010000007">
    <property type="protein sequence ID" value="MBI1684424.1"/>
    <property type="molecule type" value="Genomic_DNA"/>
</dbReference>
<accession>A0ABS0SXT8</accession>
<dbReference type="SUPFAM" id="SSF56349">
    <property type="entry name" value="DNA breaking-rejoining enzymes"/>
    <property type="match status" value="1"/>
</dbReference>
<organism evidence="3 4">
    <name type="scientific">Caulobacter hibisci</name>
    <dbReference type="NCBI Taxonomy" id="2035993"/>
    <lineage>
        <taxon>Bacteria</taxon>
        <taxon>Pseudomonadati</taxon>
        <taxon>Pseudomonadota</taxon>
        <taxon>Alphaproteobacteria</taxon>
        <taxon>Caulobacterales</taxon>
        <taxon>Caulobacteraceae</taxon>
        <taxon>Caulobacter</taxon>
    </lineage>
</organism>
<gene>
    <name evidence="3" type="ORF">I4Q42_12170</name>
</gene>
<name>A0ABS0SXT8_9CAUL</name>
<dbReference type="Proteomes" id="UP000639859">
    <property type="component" value="Unassembled WGS sequence"/>
</dbReference>
<evidence type="ECO:0008006" key="5">
    <source>
        <dbReference type="Google" id="ProtNLM"/>
    </source>
</evidence>